<dbReference type="AlphaFoldDB" id="A0AA37UDB0"/>
<protein>
    <submittedName>
        <fullName evidence="1">Uncharacterized protein</fullName>
    </submittedName>
</protein>
<evidence type="ECO:0000313" key="1">
    <source>
        <dbReference type="EMBL" id="GLV13334.1"/>
    </source>
</evidence>
<proteinExistence type="predicted"/>
<dbReference type="EMBL" id="BSRA01000004">
    <property type="protein sequence ID" value="GLV13334.1"/>
    <property type="molecule type" value="Genomic_DNA"/>
</dbReference>
<organism evidence="1 2">
    <name type="scientific">Alicyclobacillus hesperidum</name>
    <dbReference type="NCBI Taxonomy" id="89784"/>
    <lineage>
        <taxon>Bacteria</taxon>
        <taxon>Bacillati</taxon>
        <taxon>Bacillota</taxon>
        <taxon>Bacilli</taxon>
        <taxon>Bacillales</taxon>
        <taxon>Alicyclobacillaceae</taxon>
        <taxon>Alicyclobacillus</taxon>
    </lineage>
</organism>
<sequence length="72" mass="8102">MRIGINDCTDRLSIAQNDLVVRVSFLPSVEFGIFVLFQDGYDSAFTPRSLTVAPSKIPDFSQRGEVKWSSEF</sequence>
<gene>
    <name evidence="1" type="ORF">Heshes_10180</name>
</gene>
<reference evidence="1" key="1">
    <citation type="submission" date="2023-02" db="EMBL/GenBank/DDBJ databases">
        <title>Proposal of a novel subspecies: Alicyclobacillus hesperidum subspecies aegle.</title>
        <authorList>
            <person name="Goto K."/>
            <person name="Fujii T."/>
            <person name="Yasui K."/>
            <person name="Mochida K."/>
            <person name="Kato-Tanaka Y."/>
            <person name="Morohoshi S."/>
            <person name="An S.Y."/>
            <person name="Kasai H."/>
            <person name="Yokota A."/>
        </authorList>
    </citation>
    <scope>NUCLEOTIDE SEQUENCE</scope>
    <source>
        <strain evidence="1">DSM 12766</strain>
    </source>
</reference>
<evidence type="ECO:0000313" key="2">
    <source>
        <dbReference type="Proteomes" id="UP001157137"/>
    </source>
</evidence>
<comment type="caution">
    <text evidence="1">The sequence shown here is derived from an EMBL/GenBank/DDBJ whole genome shotgun (WGS) entry which is preliminary data.</text>
</comment>
<dbReference type="Proteomes" id="UP001157137">
    <property type="component" value="Unassembled WGS sequence"/>
</dbReference>
<accession>A0AA37UDB0</accession>
<name>A0AA37UDB0_9BACL</name>